<evidence type="ECO:0000313" key="1">
    <source>
        <dbReference type="EMBL" id="QGH51162.1"/>
    </source>
</evidence>
<gene>
    <name evidence="1" type="ORF">APZ19_28905</name>
</gene>
<protein>
    <submittedName>
        <fullName evidence="1">Uncharacterized protein</fullName>
    </submittedName>
</protein>
<name>A0AAP9KDX7_9VIBR</name>
<organism evidence="1 2">
    <name type="scientific">Vibrio owensii</name>
    <dbReference type="NCBI Taxonomy" id="696485"/>
    <lineage>
        <taxon>Bacteria</taxon>
        <taxon>Pseudomonadati</taxon>
        <taxon>Pseudomonadota</taxon>
        <taxon>Gammaproteobacteria</taxon>
        <taxon>Vibrionales</taxon>
        <taxon>Vibrionaceae</taxon>
        <taxon>Vibrio</taxon>
    </lineage>
</organism>
<dbReference type="RefSeq" id="WP_025818703.1">
    <property type="nucleotide sequence ID" value="NZ_CP045862.1"/>
</dbReference>
<keyword evidence="1" id="KW-0614">Plasmid</keyword>
<geneLocation type="plasmid" evidence="2">
    <name>pvhvo-r</name>
</geneLocation>
<accession>A0AAP9KDX7</accession>
<reference evidence="1 2" key="1">
    <citation type="journal article" date="2015" name="Genome Announc.">
        <title>Draft Genome Sequence of Vibrio owensii Strain SH-14, Which Causes Shrimp Acute Hepatopancreatic Necrosis Disease.</title>
        <authorList>
            <person name="Liu L."/>
            <person name="Xiao J."/>
            <person name="Xia X."/>
            <person name="Pan Y."/>
            <person name="Yan S."/>
            <person name="Wang Y."/>
        </authorList>
    </citation>
    <scope>NUCLEOTIDE SEQUENCE [LARGE SCALE GENOMIC DNA]</scope>
    <source>
        <strain evidence="1 2">SH14</strain>
    </source>
</reference>
<sequence length="77" mass="8521">MTKEDIDKAVEAIMLLRPAPPSRGMVTSNAISVKKRRDDMEYAHLVEAITAGDIAAPSYLFESPKKKPESNTLKFSL</sequence>
<dbReference type="EMBL" id="CP045862">
    <property type="protein sequence ID" value="QGH51162.1"/>
    <property type="molecule type" value="Genomic_DNA"/>
</dbReference>
<dbReference type="AlphaFoldDB" id="A0AAP9KDX7"/>
<dbReference type="Proteomes" id="UP000390336">
    <property type="component" value="Plasmid pVHvo-R"/>
</dbReference>
<proteinExistence type="predicted"/>
<evidence type="ECO:0000313" key="2">
    <source>
        <dbReference type="Proteomes" id="UP000390336"/>
    </source>
</evidence>